<comment type="function">
    <text evidence="1">Has a role in nuclear-cytoplasmic transport of proteins and mRNAs.</text>
</comment>
<dbReference type="Pfam" id="PF02136">
    <property type="entry name" value="NTF2"/>
    <property type="match status" value="1"/>
</dbReference>
<keyword evidence="1" id="KW-0539">Nucleus</keyword>
<keyword evidence="1" id="KW-0653">Protein transport</keyword>
<dbReference type="GO" id="GO:0051028">
    <property type="term" value="P:mRNA transport"/>
    <property type="evidence" value="ECO:0007669"/>
    <property type="project" value="UniProtKB-UniRule"/>
</dbReference>
<comment type="subcellular location">
    <subcellularLocation>
        <location evidence="1">Cytoplasm</location>
    </subcellularLocation>
    <subcellularLocation>
        <location evidence="1">Nucleus</location>
    </subcellularLocation>
</comment>
<feature type="domain" description="NTF2" evidence="2">
    <location>
        <begin position="6"/>
        <end position="126"/>
    </location>
</feature>
<dbReference type="OrthoDB" id="6507044at2759"/>
<dbReference type="InterPro" id="IPR018222">
    <property type="entry name" value="Nuclear_transport_factor_2_euk"/>
</dbReference>
<dbReference type="GO" id="GO:0006913">
    <property type="term" value="P:nucleocytoplasmic transport"/>
    <property type="evidence" value="ECO:0007669"/>
    <property type="project" value="UniProtKB-UniRule"/>
</dbReference>
<dbReference type="InterPro" id="IPR032710">
    <property type="entry name" value="NTF2-like_dom_sf"/>
</dbReference>
<dbReference type="CDD" id="cd00780">
    <property type="entry name" value="NTF2"/>
    <property type="match status" value="1"/>
</dbReference>
<evidence type="ECO:0000313" key="4">
    <source>
        <dbReference type="Proteomes" id="UP000325780"/>
    </source>
</evidence>
<accession>A0A5N6TPM9</accession>
<dbReference type="InterPro" id="IPR002075">
    <property type="entry name" value="NTF2_dom"/>
</dbReference>
<proteinExistence type="predicted"/>
<dbReference type="InterPro" id="IPR045875">
    <property type="entry name" value="NTF2"/>
</dbReference>
<dbReference type="Gene3D" id="3.10.450.50">
    <property type="match status" value="1"/>
</dbReference>
<keyword evidence="4" id="KW-1185">Reference proteome</keyword>
<dbReference type="SUPFAM" id="SSF54427">
    <property type="entry name" value="NTF2-like"/>
    <property type="match status" value="1"/>
</dbReference>
<dbReference type="GO" id="GO:0015031">
    <property type="term" value="P:protein transport"/>
    <property type="evidence" value="ECO:0007669"/>
    <property type="project" value="UniProtKB-KW"/>
</dbReference>
<name>A0A5N6TPM9_ASPAV</name>
<dbReference type="AlphaFoldDB" id="A0A5N6TPM9"/>
<dbReference type="Proteomes" id="UP000325780">
    <property type="component" value="Unassembled WGS sequence"/>
</dbReference>
<evidence type="ECO:0000256" key="1">
    <source>
        <dbReference type="RuleBase" id="RU369002"/>
    </source>
</evidence>
<protein>
    <recommendedName>
        <fullName evidence="1">Nuclear transport factor 2</fullName>
        <shortName evidence="1">NTF-2</shortName>
    </recommendedName>
</protein>
<dbReference type="PANTHER" id="PTHR12612">
    <property type="entry name" value="NUCLEAR TRANSPORT FACTOR 2"/>
    <property type="match status" value="1"/>
</dbReference>
<evidence type="ECO:0000313" key="3">
    <source>
        <dbReference type="EMBL" id="KAE8148240.1"/>
    </source>
</evidence>
<dbReference type="EMBL" id="ML742168">
    <property type="protein sequence ID" value="KAE8148240.1"/>
    <property type="molecule type" value="Genomic_DNA"/>
</dbReference>
<dbReference type="GO" id="GO:0005737">
    <property type="term" value="C:cytoplasm"/>
    <property type="evidence" value="ECO:0007669"/>
    <property type="project" value="UniProtKB-SubCell"/>
</dbReference>
<dbReference type="PROSITE" id="PS50177">
    <property type="entry name" value="NTF2_DOMAIN"/>
    <property type="match status" value="1"/>
</dbReference>
<dbReference type="GO" id="GO:0005634">
    <property type="term" value="C:nucleus"/>
    <property type="evidence" value="ECO:0007669"/>
    <property type="project" value="UniProtKB-SubCell"/>
</dbReference>
<gene>
    <name evidence="3" type="ORF">BDV25DRAFT_131380</name>
</gene>
<keyword evidence="1" id="KW-0813">Transport</keyword>
<reference evidence="3 4" key="1">
    <citation type="submission" date="2019-04" db="EMBL/GenBank/DDBJ databases">
        <title>Friends and foes A comparative genomics study of 23 Aspergillus species from section Flavi.</title>
        <authorList>
            <consortium name="DOE Joint Genome Institute"/>
            <person name="Kjaerbolling I."/>
            <person name="Vesth T."/>
            <person name="Frisvad J.C."/>
            <person name="Nybo J.L."/>
            <person name="Theobald S."/>
            <person name="Kildgaard S."/>
            <person name="Isbrandt T."/>
            <person name="Kuo A."/>
            <person name="Sato A."/>
            <person name="Lyhne E.K."/>
            <person name="Kogle M.E."/>
            <person name="Wiebenga A."/>
            <person name="Kun R.S."/>
            <person name="Lubbers R.J."/>
            <person name="Makela M.R."/>
            <person name="Barry K."/>
            <person name="Chovatia M."/>
            <person name="Clum A."/>
            <person name="Daum C."/>
            <person name="Haridas S."/>
            <person name="He G."/>
            <person name="LaButti K."/>
            <person name="Lipzen A."/>
            <person name="Mondo S."/>
            <person name="Riley R."/>
            <person name="Salamov A."/>
            <person name="Simmons B.A."/>
            <person name="Magnuson J.K."/>
            <person name="Henrissat B."/>
            <person name="Mortensen U.H."/>
            <person name="Larsen T.O."/>
            <person name="Devries R.P."/>
            <person name="Grigoriev I.V."/>
            <person name="Machida M."/>
            <person name="Baker S.E."/>
            <person name="Andersen M.R."/>
        </authorList>
    </citation>
    <scope>NUCLEOTIDE SEQUENCE [LARGE SCALE GENOMIC DNA]</scope>
    <source>
        <strain evidence="3 4">IBT 18842</strain>
    </source>
</reference>
<organism evidence="3 4">
    <name type="scientific">Aspergillus avenaceus</name>
    <dbReference type="NCBI Taxonomy" id="36643"/>
    <lineage>
        <taxon>Eukaryota</taxon>
        <taxon>Fungi</taxon>
        <taxon>Dikarya</taxon>
        <taxon>Ascomycota</taxon>
        <taxon>Pezizomycotina</taxon>
        <taxon>Eurotiomycetes</taxon>
        <taxon>Eurotiomycetidae</taxon>
        <taxon>Eurotiales</taxon>
        <taxon>Aspergillaceae</taxon>
        <taxon>Aspergillus</taxon>
        <taxon>Aspergillus subgen. Circumdati</taxon>
    </lineage>
</organism>
<keyword evidence="1" id="KW-0963">Cytoplasm</keyword>
<evidence type="ECO:0000259" key="2">
    <source>
        <dbReference type="PROSITE" id="PS50177"/>
    </source>
</evidence>
<sequence>MDFQAIANAFTSHYYRIFENPEARLSLSSLYRPESMLVWEGSQYKGTENILVALNKTELKTVKTHVSSKDATPSVEGGVLVSTTSDLVVMLANEHDKPMKFSMTFLLQPIPGQSGGYFIYSQIFRLVI</sequence>